<reference evidence="1 2" key="1">
    <citation type="submission" date="2019-06" db="EMBL/GenBank/DDBJ databases">
        <title>Sequencing the genomes of 1000 actinobacteria strains.</title>
        <authorList>
            <person name="Klenk H.-P."/>
        </authorList>
    </citation>
    <scope>NUCLEOTIDE SEQUENCE [LARGE SCALE GENOMIC DNA]</scope>
    <source>
        <strain evidence="1 2">DSM 102131</strain>
    </source>
</reference>
<dbReference type="Proteomes" id="UP000319927">
    <property type="component" value="Unassembled WGS sequence"/>
</dbReference>
<organism evidence="1 2">
    <name type="scientific">Micromonospora palomenae</name>
    <dbReference type="NCBI Taxonomy" id="1461247"/>
    <lineage>
        <taxon>Bacteria</taxon>
        <taxon>Bacillati</taxon>
        <taxon>Actinomycetota</taxon>
        <taxon>Actinomycetes</taxon>
        <taxon>Micromonosporales</taxon>
        <taxon>Micromonosporaceae</taxon>
        <taxon>Micromonospora</taxon>
    </lineage>
</organism>
<dbReference type="AlphaFoldDB" id="A0A561WWE5"/>
<proteinExistence type="predicted"/>
<dbReference type="EMBL" id="VIXA01000001">
    <property type="protein sequence ID" value="TWG28178.1"/>
    <property type="molecule type" value="Genomic_DNA"/>
</dbReference>
<keyword evidence="2" id="KW-1185">Reference proteome</keyword>
<gene>
    <name evidence="1" type="ORF">FHX75_111329</name>
</gene>
<evidence type="ECO:0000313" key="1">
    <source>
        <dbReference type="EMBL" id="TWG28178.1"/>
    </source>
</evidence>
<evidence type="ECO:0000313" key="2">
    <source>
        <dbReference type="Proteomes" id="UP000319927"/>
    </source>
</evidence>
<sequence>MSTRLWLRLEDVLPLAKHALVCPTHRLTGARP</sequence>
<accession>A0A561WWE5</accession>
<comment type="caution">
    <text evidence="1">The sequence shown here is derived from an EMBL/GenBank/DDBJ whole genome shotgun (WGS) entry which is preliminary data.</text>
</comment>
<name>A0A561WWE5_9ACTN</name>
<protein>
    <submittedName>
        <fullName evidence="1">Uncharacterized protein</fullName>
    </submittedName>
</protein>